<dbReference type="PANTHER" id="PTHR38459:SF1">
    <property type="entry name" value="PROPHAGE BACTOPRENOL-LINKED GLUCOSE TRANSLOCASE HOMOLOG"/>
    <property type="match status" value="1"/>
</dbReference>
<feature type="domain" description="GtrA/DPMS transmembrane" evidence="7">
    <location>
        <begin position="19"/>
        <end position="129"/>
    </location>
</feature>
<keyword evidence="3 6" id="KW-0812">Transmembrane</keyword>
<evidence type="ECO:0000256" key="4">
    <source>
        <dbReference type="ARBA" id="ARBA00022989"/>
    </source>
</evidence>
<feature type="transmembrane region" description="Helical" evidence="6">
    <location>
        <begin position="109"/>
        <end position="130"/>
    </location>
</feature>
<dbReference type="GO" id="GO:0000271">
    <property type="term" value="P:polysaccharide biosynthetic process"/>
    <property type="evidence" value="ECO:0007669"/>
    <property type="project" value="InterPro"/>
</dbReference>
<dbReference type="AlphaFoldDB" id="A0A174KGE0"/>
<dbReference type="EMBL" id="CP103141">
    <property type="protein sequence ID" value="UVQ75945.1"/>
    <property type="molecule type" value="Genomic_DNA"/>
</dbReference>
<accession>A0A174KGE0</accession>
<sequence>MEIIKSVFHSKSKRYQFIRYCTVGSLAAGIHYGVYFVLQEYELVNLNIAYTIGYATSFICNFFMTSYFTFRSNPSLKKALGFGGSHLVNYLIHMGLFNLFLSLDVNQEIAPLFVLAVAVPVNFVMLRFVFKHKKEQTAVDTAN</sequence>
<keyword evidence="4 6" id="KW-1133">Transmembrane helix</keyword>
<dbReference type="RefSeq" id="WP_055269336.1">
    <property type="nucleotide sequence ID" value="NZ_CAXKYA010000007.1"/>
</dbReference>
<reference evidence="8 10" key="1">
    <citation type="submission" date="2015-09" db="EMBL/GenBank/DDBJ databases">
        <authorList>
            <consortium name="Pathogen Informatics"/>
        </authorList>
    </citation>
    <scope>NUCLEOTIDE SEQUENCE [LARGE SCALE GENOMIC DNA]</scope>
    <source>
        <strain evidence="8 10">2789STDY5834846</strain>
    </source>
</reference>
<reference evidence="9" key="2">
    <citation type="submission" date="2022-08" db="EMBL/GenBank/DDBJ databases">
        <title>Genome Sequencing of Bacteroides fragilis Group Isolates with Nanopore Technology.</title>
        <authorList>
            <person name="Tisza M.J."/>
            <person name="Smith D."/>
            <person name="Dekker J.P."/>
        </authorList>
    </citation>
    <scope>NUCLEOTIDE SEQUENCE</scope>
    <source>
        <strain evidence="9">BFG-527</strain>
    </source>
</reference>
<evidence type="ECO:0000313" key="11">
    <source>
        <dbReference type="Proteomes" id="UP001060104"/>
    </source>
</evidence>
<evidence type="ECO:0000256" key="3">
    <source>
        <dbReference type="ARBA" id="ARBA00022692"/>
    </source>
</evidence>
<dbReference type="GO" id="GO:0005886">
    <property type="term" value="C:plasma membrane"/>
    <property type="evidence" value="ECO:0007669"/>
    <property type="project" value="TreeGrafter"/>
</dbReference>
<feature type="transmembrane region" description="Helical" evidence="6">
    <location>
        <begin position="82"/>
        <end position="103"/>
    </location>
</feature>
<evidence type="ECO:0000313" key="9">
    <source>
        <dbReference type="EMBL" id="UVQ75945.1"/>
    </source>
</evidence>
<protein>
    <submittedName>
        <fullName evidence="9">GtrA family protein</fullName>
    </submittedName>
    <submittedName>
        <fullName evidence="8">GtrA-like protein</fullName>
    </submittedName>
</protein>
<evidence type="ECO:0000256" key="6">
    <source>
        <dbReference type="SAM" id="Phobius"/>
    </source>
</evidence>
<keyword evidence="5 6" id="KW-0472">Membrane</keyword>
<dbReference type="PANTHER" id="PTHR38459">
    <property type="entry name" value="PROPHAGE BACTOPRENOL-LINKED GLUCOSE TRANSLOCASE HOMOLOG"/>
    <property type="match status" value="1"/>
</dbReference>
<dbReference type="EMBL" id="CZAE01000007">
    <property type="protein sequence ID" value="CUP08665.1"/>
    <property type="molecule type" value="Genomic_DNA"/>
</dbReference>
<dbReference type="Pfam" id="PF04138">
    <property type="entry name" value="GtrA_DPMS_TM"/>
    <property type="match status" value="1"/>
</dbReference>
<feature type="transmembrane region" description="Helical" evidence="6">
    <location>
        <begin position="20"/>
        <end position="38"/>
    </location>
</feature>
<name>A0A174KGE0_9BACE</name>
<feature type="transmembrane region" description="Helical" evidence="6">
    <location>
        <begin position="50"/>
        <end position="70"/>
    </location>
</feature>
<evidence type="ECO:0000313" key="10">
    <source>
        <dbReference type="Proteomes" id="UP000095606"/>
    </source>
</evidence>
<comment type="subcellular location">
    <subcellularLocation>
        <location evidence="1">Membrane</location>
        <topology evidence="1">Multi-pass membrane protein</topology>
    </subcellularLocation>
</comment>
<dbReference type="GeneID" id="69588195"/>
<dbReference type="InterPro" id="IPR051401">
    <property type="entry name" value="GtrA_CellWall_Glycosyl"/>
</dbReference>
<evidence type="ECO:0000256" key="1">
    <source>
        <dbReference type="ARBA" id="ARBA00004141"/>
    </source>
</evidence>
<dbReference type="Proteomes" id="UP000095606">
    <property type="component" value="Unassembled WGS sequence"/>
</dbReference>
<dbReference type="Proteomes" id="UP001060104">
    <property type="component" value="Chromosome"/>
</dbReference>
<organism evidence="8 10">
    <name type="scientific">Bacteroides faecis</name>
    <dbReference type="NCBI Taxonomy" id="674529"/>
    <lineage>
        <taxon>Bacteria</taxon>
        <taxon>Pseudomonadati</taxon>
        <taxon>Bacteroidota</taxon>
        <taxon>Bacteroidia</taxon>
        <taxon>Bacteroidales</taxon>
        <taxon>Bacteroidaceae</taxon>
        <taxon>Bacteroides</taxon>
    </lineage>
</organism>
<proteinExistence type="inferred from homology"/>
<evidence type="ECO:0000256" key="5">
    <source>
        <dbReference type="ARBA" id="ARBA00023136"/>
    </source>
</evidence>
<evidence type="ECO:0000259" key="7">
    <source>
        <dbReference type="Pfam" id="PF04138"/>
    </source>
</evidence>
<keyword evidence="11" id="KW-1185">Reference proteome</keyword>
<evidence type="ECO:0000256" key="2">
    <source>
        <dbReference type="ARBA" id="ARBA00009399"/>
    </source>
</evidence>
<evidence type="ECO:0000313" key="8">
    <source>
        <dbReference type="EMBL" id="CUP08665.1"/>
    </source>
</evidence>
<dbReference type="InterPro" id="IPR007267">
    <property type="entry name" value="GtrA_DPMS_TM"/>
</dbReference>
<comment type="similarity">
    <text evidence="2">Belongs to the GtrA family.</text>
</comment>
<gene>
    <name evidence="8" type="ORF">ERS852461_01822</name>
    <name evidence="9" type="ORF">NXY30_06040</name>
</gene>